<feature type="transmembrane region" description="Helical" evidence="1">
    <location>
        <begin position="9"/>
        <end position="29"/>
    </location>
</feature>
<dbReference type="EMBL" id="UINC01072993">
    <property type="protein sequence ID" value="SVC09040.1"/>
    <property type="molecule type" value="Genomic_DNA"/>
</dbReference>
<evidence type="ECO:0000313" key="2">
    <source>
        <dbReference type="EMBL" id="SVC09040.1"/>
    </source>
</evidence>
<feature type="non-terminal residue" evidence="2">
    <location>
        <position position="134"/>
    </location>
</feature>
<gene>
    <name evidence="2" type="ORF">METZ01_LOCUS261894</name>
</gene>
<accession>A0A382JAB3</accession>
<reference evidence="2" key="1">
    <citation type="submission" date="2018-05" db="EMBL/GenBank/DDBJ databases">
        <authorList>
            <person name="Lanie J.A."/>
            <person name="Ng W.-L."/>
            <person name="Kazmierczak K.M."/>
            <person name="Andrzejewski T.M."/>
            <person name="Davidsen T.M."/>
            <person name="Wayne K.J."/>
            <person name="Tettelin H."/>
            <person name="Glass J.I."/>
            <person name="Rusch D."/>
            <person name="Podicherti R."/>
            <person name="Tsui H.-C.T."/>
            <person name="Winkler M.E."/>
        </authorList>
    </citation>
    <scope>NUCLEOTIDE SEQUENCE</scope>
</reference>
<organism evidence="2">
    <name type="scientific">marine metagenome</name>
    <dbReference type="NCBI Taxonomy" id="408172"/>
    <lineage>
        <taxon>unclassified sequences</taxon>
        <taxon>metagenomes</taxon>
        <taxon>ecological metagenomes</taxon>
    </lineage>
</organism>
<keyword evidence="1" id="KW-0812">Transmembrane</keyword>
<protein>
    <submittedName>
        <fullName evidence="2">Uncharacterized protein</fullName>
    </submittedName>
</protein>
<keyword evidence="1" id="KW-0472">Membrane</keyword>
<keyword evidence="1" id="KW-1133">Transmembrane helix</keyword>
<proteinExistence type="predicted"/>
<feature type="transmembrane region" description="Helical" evidence="1">
    <location>
        <begin position="98"/>
        <end position="116"/>
    </location>
</feature>
<feature type="transmembrane region" description="Helical" evidence="1">
    <location>
        <begin position="66"/>
        <end position="86"/>
    </location>
</feature>
<dbReference type="AlphaFoldDB" id="A0A382JAB3"/>
<evidence type="ECO:0000256" key="1">
    <source>
        <dbReference type="SAM" id="Phobius"/>
    </source>
</evidence>
<name>A0A382JAB3_9ZZZZ</name>
<sequence length="134" mass="15129">MKNYILKYFPFYGLAVFFLCNIIAMYFYAGGSISDSESVGYDFFRNYLSQLGRTRGVNGENNLISFRFWSAGMATTGTLFIIYYMYLPTFFGIKKITILGSFFAIISSICFIMTGITPGDIILNLSYSNNPSLS</sequence>